<keyword evidence="2" id="KW-0808">Transferase</keyword>
<protein>
    <submittedName>
        <fullName evidence="4">tRNA G18 (Ribose-2'-O)-methylase SpoU</fullName>
    </submittedName>
</protein>
<dbReference type="GO" id="GO:0008173">
    <property type="term" value="F:RNA methyltransferase activity"/>
    <property type="evidence" value="ECO:0007669"/>
    <property type="project" value="InterPro"/>
</dbReference>
<dbReference type="EMBL" id="VFOQ01000001">
    <property type="protein sequence ID" value="TQL60206.1"/>
    <property type="molecule type" value="Genomic_DNA"/>
</dbReference>
<reference evidence="4 5" key="1">
    <citation type="submission" date="2019-06" db="EMBL/GenBank/DDBJ databases">
        <title>Sequencing the genomes of 1000 actinobacteria strains.</title>
        <authorList>
            <person name="Klenk H.-P."/>
        </authorList>
    </citation>
    <scope>NUCLEOTIDE SEQUENCE [LARGE SCALE GENOMIC DNA]</scope>
    <source>
        <strain evidence="4 5">DSM 18082</strain>
    </source>
</reference>
<accession>A0A542ZIQ3</accession>
<dbReference type="AlphaFoldDB" id="A0A542ZIQ3"/>
<dbReference type="Gene3D" id="3.40.1280.10">
    <property type="match status" value="1"/>
</dbReference>
<keyword evidence="1 4" id="KW-0489">Methyltransferase</keyword>
<evidence type="ECO:0000259" key="3">
    <source>
        <dbReference type="Pfam" id="PF00588"/>
    </source>
</evidence>
<dbReference type="InterPro" id="IPR029026">
    <property type="entry name" value="tRNA_m1G_MTases_N"/>
</dbReference>
<dbReference type="PANTHER" id="PTHR43191">
    <property type="entry name" value="RRNA METHYLTRANSFERASE 3"/>
    <property type="match status" value="1"/>
</dbReference>
<dbReference type="SUPFAM" id="SSF75217">
    <property type="entry name" value="alpha/beta knot"/>
    <property type="match status" value="1"/>
</dbReference>
<dbReference type="InterPro" id="IPR051259">
    <property type="entry name" value="rRNA_Methyltransferase"/>
</dbReference>
<dbReference type="InterPro" id="IPR001537">
    <property type="entry name" value="SpoU_MeTrfase"/>
</dbReference>
<evidence type="ECO:0000313" key="4">
    <source>
        <dbReference type="EMBL" id="TQL60206.1"/>
    </source>
</evidence>
<feature type="domain" description="tRNA/rRNA methyltransferase SpoU type" evidence="3">
    <location>
        <begin position="122"/>
        <end position="263"/>
    </location>
</feature>
<dbReference type="SUPFAM" id="SSF55315">
    <property type="entry name" value="L30e-like"/>
    <property type="match status" value="1"/>
</dbReference>
<dbReference type="RefSeq" id="WP_141788135.1">
    <property type="nucleotide sequence ID" value="NZ_BAAAKX010000021.1"/>
</dbReference>
<dbReference type="PANTHER" id="PTHR43191:SF12">
    <property type="entry name" value="RRNA METHYLASE"/>
    <property type="match status" value="1"/>
</dbReference>
<evidence type="ECO:0000256" key="2">
    <source>
        <dbReference type="ARBA" id="ARBA00022679"/>
    </source>
</evidence>
<proteinExistence type="predicted"/>
<dbReference type="InterPro" id="IPR029064">
    <property type="entry name" value="Ribosomal_eL30-like_sf"/>
</dbReference>
<dbReference type="CDD" id="cd18095">
    <property type="entry name" value="SpoU-like_rRNA-MTase"/>
    <property type="match status" value="1"/>
</dbReference>
<evidence type="ECO:0000256" key="1">
    <source>
        <dbReference type="ARBA" id="ARBA00022603"/>
    </source>
</evidence>
<dbReference type="GO" id="GO:0006396">
    <property type="term" value="P:RNA processing"/>
    <property type="evidence" value="ECO:0007669"/>
    <property type="project" value="InterPro"/>
</dbReference>
<dbReference type="GO" id="GO:0003723">
    <property type="term" value="F:RNA binding"/>
    <property type="evidence" value="ECO:0007669"/>
    <property type="project" value="InterPro"/>
</dbReference>
<dbReference type="OrthoDB" id="3190829at2"/>
<organism evidence="4 5">
    <name type="scientific">Oryzihumus leptocrescens</name>
    <dbReference type="NCBI Taxonomy" id="297536"/>
    <lineage>
        <taxon>Bacteria</taxon>
        <taxon>Bacillati</taxon>
        <taxon>Actinomycetota</taxon>
        <taxon>Actinomycetes</taxon>
        <taxon>Micrococcales</taxon>
        <taxon>Intrasporangiaceae</taxon>
        <taxon>Oryzihumus</taxon>
    </lineage>
</organism>
<dbReference type="Proteomes" id="UP000319514">
    <property type="component" value="Unassembled WGS sequence"/>
</dbReference>
<dbReference type="InterPro" id="IPR029028">
    <property type="entry name" value="Alpha/beta_knot_MTases"/>
</dbReference>
<evidence type="ECO:0000313" key="5">
    <source>
        <dbReference type="Proteomes" id="UP000319514"/>
    </source>
</evidence>
<name>A0A542ZIQ3_9MICO</name>
<sequence>MVTRIEDPKDDRLQDYFGLTDVALRRRTEPERGLYVAESEKVIRRALAAGHRPRSYLMAERWLSDLADLVERAGRDGVPVYVGEHDVIEAMTGFHLHRGALASMQRPELVPPQELLRGATRVAVLEDIVDHTNVGAAFRSAAALGVDAVLVTPRCADPLYRRSVRVSMGTVFQVPWTRIDPWPAGVEVLRDNGFSVAAFALSADAVSLDDLAADPPERLALVLGTEGDGISRRVLEAADVVVKIPMAGGVDSLNVAAASAVAFWALRPTTG</sequence>
<dbReference type="Gene3D" id="3.30.1330.30">
    <property type="match status" value="1"/>
</dbReference>
<dbReference type="GO" id="GO:0032259">
    <property type="term" value="P:methylation"/>
    <property type="evidence" value="ECO:0007669"/>
    <property type="project" value="UniProtKB-KW"/>
</dbReference>
<comment type="caution">
    <text evidence="4">The sequence shown here is derived from an EMBL/GenBank/DDBJ whole genome shotgun (WGS) entry which is preliminary data.</text>
</comment>
<dbReference type="Pfam" id="PF00588">
    <property type="entry name" value="SpoU_methylase"/>
    <property type="match status" value="1"/>
</dbReference>
<gene>
    <name evidence="4" type="ORF">FB474_1589</name>
</gene>
<keyword evidence="5" id="KW-1185">Reference proteome</keyword>